<accession>A0A2K4WX45</accession>
<organism evidence="1 2">
    <name type="scientific">Pseudomonas syringae</name>
    <dbReference type="NCBI Taxonomy" id="317"/>
    <lineage>
        <taxon>Bacteria</taxon>
        <taxon>Pseudomonadati</taxon>
        <taxon>Pseudomonadota</taxon>
        <taxon>Gammaproteobacteria</taxon>
        <taxon>Pseudomonadales</taxon>
        <taxon>Pseudomonadaceae</taxon>
        <taxon>Pseudomonas</taxon>
    </lineage>
</organism>
<evidence type="ECO:0000313" key="2">
    <source>
        <dbReference type="Proteomes" id="UP000238095"/>
    </source>
</evidence>
<dbReference type="EMBL" id="LT963409">
    <property type="protein sequence ID" value="SOS40438.1"/>
    <property type="molecule type" value="Genomic_DNA"/>
</dbReference>
<evidence type="ECO:0000313" key="1">
    <source>
        <dbReference type="EMBL" id="SOS40438.1"/>
    </source>
</evidence>
<gene>
    <name evidence="1" type="ORF">CFBP3840_03396</name>
</gene>
<name>A0A2K4WX45_PSESX</name>
<sequence length="113" mass="12565">MQVQQNTTKAAATRKAAQDFARLNLQLDFAETPHWRYLAAERGLNLPAWYVASNGSRLQKYANRIGLTVDDVNDVTGHRSFAALVRSNPTWPLFALVGLLLEMAAERTAATIH</sequence>
<dbReference type="AlphaFoldDB" id="A0A2K4WX45"/>
<protein>
    <submittedName>
        <fullName evidence="1">Uncharacterized protein</fullName>
    </submittedName>
</protein>
<dbReference type="Proteomes" id="UP000238095">
    <property type="component" value="Chromosome 1"/>
</dbReference>
<proteinExistence type="predicted"/>
<reference evidence="1 2" key="1">
    <citation type="submission" date="2017-11" db="EMBL/GenBank/DDBJ databases">
        <authorList>
            <person name="Han C.G."/>
        </authorList>
    </citation>
    <scope>NUCLEOTIDE SEQUENCE [LARGE SCALE GENOMIC DNA]</scope>
    <source>
        <strain evidence="1">CFBP3840</strain>
    </source>
</reference>
<dbReference type="RefSeq" id="WP_060403806.1">
    <property type="nucleotide sequence ID" value="NZ_LT963409.1"/>
</dbReference>